<dbReference type="EMBL" id="JAHESD010000053">
    <property type="protein sequence ID" value="MBT1705374.1"/>
    <property type="molecule type" value="Genomic_DNA"/>
</dbReference>
<keyword evidence="3 11" id="KW-0328">Glycosyltransferase</keyword>
<keyword evidence="14" id="KW-1185">Reference proteome</keyword>
<keyword evidence="10 11" id="KW-0961">Cell wall biogenesis/degradation</keyword>
<keyword evidence="5 11" id="KW-0812">Transmembrane</keyword>
<evidence type="ECO:0000256" key="3">
    <source>
        <dbReference type="ARBA" id="ARBA00022676"/>
    </source>
</evidence>
<keyword evidence="7 11" id="KW-0573">Peptidoglycan synthesis</keyword>
<proteinExistence type="inferred from homology"/>
<dbReference type="Gene3D" id="1.10.3810.10">
    <property type="entry name" value="Biosynthetic peptidoglycan transglycosylase-like"/>
    <property type="match status" value="1"/>
</dbReference>
<dbReference type="SUPFAM" id="SSF53955">
    <property type="entry name" value="Lysozyme-like"/>
    <property type="match status" value="1"/>
</dbReference>
<dbReference type="Pfam" id="PF00912">
    <property type="entry name" value="Transgly"/>
    <property type="match status" value="1"/>
</dbReference>
<feature type="domain" description="Glycosyl transferase family 51" evidence="12">
    <location>
        <begin position="48"/>
        <end position="215"/>
    </location>
</feature>
<organism evidence="13 14">
    <name type="scientific">Chryseosolibacter indicus</name>
    <dbReference type="NCBI Taxonomy" id="2782351"/>
    <lineage>
        <taxon>Bacteria</taxon>
        <taxon>Pseudomonadati</taxon>
        <taxon>Bacteroidota</taxon>
        <taxon>Cytophagia</taxon>
        <taxon>Cytophagales</taxon>
        <taxon>Chryseotaleaceae</taxon>
        <taxon>Chryseosolibacter</taxon>
    </lineage>
</organism>
<keyword evidence="2" id="KW-0997">Cell inner membrane</keyword>
<keyword evidence="6 11" id="KW-0133">Cell shape</keyword>
<dbReference type="InterPro" id="IPR011812">
    <property type="entry name" value="Pep_trsgly"/>
</dbReference>
<evidence type="ECO:0000256" key="8">
    <source>
        <dbReference type="ARBA" id="ARBA00022989"/>
    </source>
</evidence>
<name>A0ABS5VWW3_9BACT</name>
<sequence length="236" mass="26953">MSILQRSWQLIKRVVLILFIAQLIYIIVLKWVFPPVTVIQLGSWISGHGLKRDYVSFSEISPNAGLAVMAAEDQLFPVHNGFDWKSIEKALKHNEKKPTKIRGASTISQQVAKNVFLWNGRSWFRKGLEVYFTFMIELVWGKKRILEVYLNVSEMGKGVFGIEAASKAYFKKSAKKLTRTEAAKIAACLPNPKKYTVKPVSKAVQRRYPWVEQQMRNIGPDKDIQALLSTEKTKPV</sequence>
<reference evidence="13 14" key="1">
    <citation type="submission" date="2021-05" db="EMBL/GenBank/DDBJ databases">
        <title>A Polyphasic approach of four new species of the genus Ohtaekwangia: Ohtaekwangia histidinii sp. nov., Ohtaekwangia cretensis sp. nov., Ohtaekwangia indiensis sp. nov., Ohtaekwangia reichenbachii sp. nov. from diverse environment.</title>
        <authorList>
            <person name="Octaviana S."/>
        </authorList>
    </citation>
    <scope>NUCLEOTIDE SEQUENCE [LARGE SCALE GENOMIC DNA]</scope>
    <source>
        <strain evidence="13 14">PWU20</strain>
    </source>
</reference>
<evidence type="ECO:0000256" key="9">
    <source>
        <dbReference type="ARBA" id="ARBA00023136"/>
    </source>
</evidence>
<keyword evidence="1 11" id="KW-1003">Cell membrane</keyword>
<evidence type="ECO:0000256" key="10">
    <source>
        <dbReference type="ARBA" id="ARBA00023316"/>
    </source>
</evidence>
<evidence type="ECO:0000259" key="12">
    <source>
        <dbReference type="Pfam" id="PF00912"/>
    </source>
</evidence>
<evidence type="ECO:0000256" key="7">
    <source>
        <dbReference type="ARBA" id="ARBA00022984"/>
    </source>
</evidence>
<keyword evidence="4 11" id="KW-0808">Transferase</keyword>
<dbReference type="PANTHER" id="PTHR30400:SF0">
    <property type="entry name" value="BIOSYNTHETIC PEPTIDOGLYCAN TRANSGLYCOSYLASE"/>
    <property type="match status" value="1"/>
</dbReference>
<gene>
    <name evidence="11 13" type="primary">mtgA</name>
    <name evidence="13" type="ORF">KK060_18935</name>
</gene>
<dbReference type="Proteomes" id="UP000772618">
    <property type="component" value="Unassembled WGS sequence"/>
</dbReference>
<comment type="caution">
    <text evidence="13">The sequence shown here is derived from an EMBL/GenBank/DDBJ whole genome shotgun (WGS) entry which is preliminary data.</text>
</comment>
<evidence type="ECO:0000256" key="5">
    <source>
        <dbReference type="ARBA" id="ARBA00022692"/>
    </source>
</evidence>
<comment type="similarity">
    <text evidence="11">Belongs to the glycosyltransferase 51 family.</text>
</comment>
<feature type="transmembrane region" description="Helical" evidence="11">
    <location>
        <begin position="14"/>
        <end position="33"/>
    </location>
</feature>
<evidence type="ECO:0000256" key="4">
    <source>
        <dbReference type="ARBA" id="ARBA00022679"/>
    </source>
</evidence>
<comment type="function">
    <text evidence="11">Peptidoglycan polymerase that catalyzes glycan chain elongation from lipid-linked precursors.</text>
</comment>
<dbReference type="InterPro" id="IPR036950">
    <property type="entry name" value="PBP_transglycosylase"/>
</dbReference>
<dbReference type="InterPro" id="IPR023346">
    <property type="entry name" value="Lysozyme-like_dom_sf"/>
</dbReference>
<evidence type="ECO:0000256" key="2">
    <source>
        <dbReference type="ARBA" id="ARBA00022519"/>
    </source>
</evidence>
<dbReference type="PANTHER" id="PTHR30400">
    <property type="entry name" value="MONOFUNCTIONAL BIOSYNTHETIC PEPTIDOGLYCAN TRANSGLYCOSYLASE"/>
    <property type="match status" value="1"/>
</dbReference>
<dbReference type="NCBIfam" id="TIGR02070">
    <property type="entry name" value="mono_pep_trsgly"/>
    <property type="match status" value="1"/>
</dbReference>
<dbReference type="GO" id="GO:0016757">
    <property type="term" value="F:glycosyltransferase activity"/>
    <property type="evidence" value="ECO:0007669"/>
    <property type="project" value="UniProtKB-KW"/>
</dbReference>
<dbReference type="EC" id="2.4.99.28" evidence="11"/>
<evidence type="ECO:0000256" key="1">
    <source>
        <dbReference type="ARBA" id="ARBA00022475"/>
    </source>
</evidence>
<dbReference type="HAMAP" id="MF_00766">
    <property type="entry name" value="PGT_MtgA"/>
    <property type="match status" value="1"/>
</dbReference>
<comment type="subcellular location">
    <subcellularLocation>
        <location evidence="11">Cell membrane</location>
        <topology evidence="11">Single-pass membrane protein</topology>
    </subcellularLocation>
</comment>
<evidence type="ECO:0000256" key="11">
    <source>
        <dbReference type="HAMAP-Rule" id="MF_00766"/>
    </source>
</evidence>
<evidence type="ECO:0000313" key="13">
    <source>
        <dbReference type="EMBL" id="MBT1705374.1"/>
    </source>
</evidence>
<dbReference type="RefSeq" id="WP_254155324.1">
    <property type="nucleotide sequence ID" value="NZ_JAHESD010000053.1"/>
</dbReference>
<evidence type="ECO:0000256" key="6">
    <source>
        <dbReference type="ARBA" id="ARBA00022960"/>
    </source>
</evidence>
<keyword evidence="8 11" id="KW-1133">Transmembrane helix</keyword>
<comment type="pathway">
    <text evidence="11">Cell wall biogenesis; peptidoglycan biosynthesis.</text>
</comment>
<evidence type="ECO:0000313" key="14">
    <source>
        <dbReference type="Proteomes" id="UP000772618"/>
    </source>
</evidence>
<protein>
    <recommendedName>
        <fullName evidence="11">Biosynthetic peptidoglycan transglycosylase</fullName>
        <ecNumber evidence="11">2.4.99.28</ecNumber>
    </recommendedName>
    <alternativeName>
        <fullName evidence="11">Glycan polymerase</fullName>
    </alternativeName>
    <alternativeName>
        <fullName evidence="11">Peptidoglycan glycosyltransferase MtgA</fullName>
        <shortName evidence="11">PGT</shortName>
    </alternativeName>
</protein>
<dbReference type="InterPro" id="IPR001264">
    <property type="entry name" value="Glyco_trans_51"/>
</dbReference>
<comment type="catalytic activity">
    <reaction evidence="11">
        <text>[GlcNAc-(1-&gt;4)-Mur2Ac(oyl-L-Ala-gamma-D-Glu-L-Lys-D-Ala-D-Ala)](n)-di-trans,octa-cis-undecaprenyl diphosphate + beta-D-GlcNAc-(1-&gt;4)-Mur2Ac(oyl-L-Ala-gamma-D-Glu-L-Lys-D-Ala-D-Ala)-di-trans,octa-cis-undecaprenyl diphosphate = [GlcNAc-(1-&gt;4)-Mur2Ac(oyl-L-Ala-gamma-D-Glu-L-Lys-D-Ala-D-Ala)](n+1)-di-trans,octa-cis-undecaprenyl diphosphate + di-trans,octa-cis-undecaprenyl diphosphate + H(+)</text>
        <dbReference type="Rhea" id="RHEA:23708"/>
        <dbReference type="Rhea" id="RHEA-COMP:9602"/>
        <dbReference type="Rhea" id="RHEA-COMP:9603"/>
        <dbReference type="ChEBI" id="CHEBI:15378"/>
        <dbReference type="ChEBI" id="CHEBI:58405"/>
        <dbReference type="ChEBI" id="CHEBI:60033"/>
        <dbReference type="ChEBI" id="CHEBI:78435"/>
        <dbReference type="EC" id="2.4.99.28"/>
    </reaction>
</comment>
<accession>A0ABS5VWW3</accession>
<keyword evidence="9 11" id="KW-0472">Membrane</keyword>